<dbReference type="Gene3D" id="3.30.200.20">
    <property type="entry name" value="Phosphorylase Kinase, domain 1"/>
    <property type="match status" value="1"/>
</dbReference>
<evidence type="ECO:0000256" key="4">
    <source>
        <dbReference type="ARBA" id="ARBA00022840"/>
    </source>
</evidence>
<evidence type="ECO:0000313" key="10">
    <source>
        <dbReference type="Proteomes" id="UP000550401"/>
    </source>
</evidence>
<dbReference type="Proteomes" id="UP000550401">
    <property type="component" value="Unassembled WGS sequence"/>
</dbReference>
<evidence type="ECO:0000256" key="7">
    <source>
        <dbReference type="SAM" id="Phobius"/>
    </source>
</evidence>
<evidence type="ECO:0000259" key="8">
    <source>
        <dbReference type="PROSITE" id="PS50011"/>
    </source>
</evidence>
<keyword evidence="3 9" id="KW-0418">Kinase</keyword>
<evidence type="ECO:0000256" key="2">
    <source>
        <dbReference type="ARBA" id="ARBA00022741"/>
    </source>
</evidence>
<name>A0A839F7W7_9GAMM</name>
<dbReference type="InterPro" id="IPR011009">
    <property type="entry name" value="Kinase-like_dom_sf"/>
</dbReference>
<dbReference type="SUPFAM" id="SSF48452">
    <property type="entry name" value="TPR-like"/>
    <property type="match status" value="2"/>
</dbReference>
<dbReference type="GO" id="GO:0004674">
    <property type="term" value="F:protein serine/threonine kinase activity"/>
    <property type="evidence" value="ECO:0007669"/>
    <property type="project" value="UniProtKB-EC"/>
</dbReference>
<protein>
    <submittedName>
        <fullName evidence="9">Serine/threonine-protein kinase</fullName>
        <ecNumber evidence="9">2.7.11.1</ecNumber>
    </submittedName>
</protein>
<dbReference type="PANTHER" id="PTHR43289:SF34">
    <property type="entry name" value="SERINE_THREONINE-PROTEIN KINASE YBDM-RELATED"/>
    <property type="match status" value="1"/>
</dbReference>
<feature type="transmembrane region" description="Helical" evidence="7">
    <location>
        <begin position="393"/>
        <end position="414"/>
    </location>
</feature>
<keyword evidence="2 5" id="KW-0547">Nucleotide-binding</keyword>
<dbReference type="InterPro" id="IPR000719">
    <property type="entry name" value="Prot_kinase_dom"/>
</dbReference>
<dbReference type="InterPro" id="IPR008271">
    <property type="entry name" value="Ser/Thr_kinase_AS"/>
</dbReference>
<evidence type="ECO:0000256" key="6">
    <source>
        <dbReference type="SAM" id="MobiDB-lite"/>
    </source>
</evidence>
<reference evidence="9 10" key="1">
    <citation type="submission" date="2020-07" db="EMBL/GenBank/DDBJ databases">
        <title>Genomic Encyclopedia of Type Strains, Phase IV (KMG-V): Genome sequencing to study the core and pangenomes of soil and plant-associated prokaryotes.</title>
        <authorList>
            <person name="Whitman W."/>
        </authorList>
    </citation>
    <scope>NUCLEOTIDE SEQUENCE [LARGE SCALE GENOMIC DNA]</scope>
    <source>
        <strain evidence="9 10">RH2WT43</strain>
    </source>
</reference>
<dbReference type="SMART" id="SM00220">
    <property type="entry name" value="S_TKc"/>
    <property type="match status" value="1"/>
</dbReference>
<keyword evidence="10" id="KW-1185">Reference proteome</keyword>
<dbReference type="InterPro" id="IPR011990">
    <property type="entry name" value="TPR-like_helical_dom_sf"/>
</dbReference>
<dbReference type="Gene3D" id="1.10.510.10">
    <property type="entry name" value="Transferase(Phosphotransferase) domain 1"/>
    <property type="match status" value="1"/>
</dbReference>
<sequence>MVDTARWGEISALFDELVELPPDARARRLAALDTDDAALAAEVRALLDADGRDGVLDAGAPRVLPDLLVDTAPADRRAGAYRLLHPIGEGGMGVVWLGERSDGAFEQRVAVKVLKRGMDTHAILRRFLQERRILARLHHPHVVRLLDGGMSGDGRPFYVMDHVDGEALTTYAATHRLDVVARVALLAKVAEAVAYAHAQLVVHRDLKPSNVLVDAAGEPRVLDFGIAKLLEESGEQTRTGTGLRVLSPAYAAPEQILGEAIGTATDVYALGLMLCELLVGRLPRQRSSVPAQLAQEATHETSERASALAARLAAADVDALYGSGIDAKRLAQALAGDLDIIVATALQRDPARRYPTAAAFADDLRRWLARRPITARADSASYRIARFVRRHRLGVAAAALVVVSLVAGLGIAIWQARVAREQATLAHAQAERAERVKELLVSIFQQNDPSLSKGEELSAAEILRRGRAALETTVTSDDATRGELLMTIAEIQGNLGVWGEAIATGERAHAILAASVGPNDPRLVYAYFVRGSIYSDADRNQEAERDFRSALAILEATPDAPPERVETLREKLAYVLNVTQSPEAAIALERTVVEASRRRLGDDAPAVADHRLALALMLEEGGRYDEGLREYAAALPILSRARGAYDPRVCEVQRNYAGLLDRVGRAGDAEPLLTDALACYEKLYGVDSRPYSRVVFSRGILLLGQHRLGEAEQDFRAALRASDSDYMHAHGHRYLGRVLEEQKRYAEALAELAEAERLYRAADQPHDIQRWRARADAGYVMFLQGDARRAREAVDAALAGIAAEKGDAAAPEYIRPLRAQGAIARAGGDLATAIKAHRRWHELALALYAADSRDAWQSDYELALDLVASGEAGALAEAASLLERALPAARKSAAPELAEIERTRRDLARRLRPTTGDDDAS</sequence>
<keyword evidence="7" id="KW-0812">Transmembrane</keyword>
<evidence type="ECO:0000256" key="5">
    <source>
        <dbReference type="PROSITE-ProRule" id="PRU10141"/>
    </source>
</evidence>
<dbReference type="GO" id="GO:0005524">
    <property type="term" value="F:ATP binding"/>
    <property type="evidence" value="ECO:0007669"/>
    <property type="project" value="UniProtKB-UniRule"/>
</dbReference>
<feature type="compositionally biased region" description="Basic and acidic residues" evidence="6">
    <location>
        <begin position="899"/>
        <end position="909"/>
    </location>
</feature>
<dbReference type="Pfam" id="PF00069">
    <property type="entry name" value="Pkinase"/>
    <property type="match status" value="1"/>
</dbReference>
<dbReference type="SMART" id="SM00028">
    <property type="entry name" value="TPR"/>
    <property type="match status" value="4"/>
</dbReference>
<keyword evidence="7" id="KW-0472">Membrane</keyword>
<dbReference type="Pfam" id="PF13424">
    <property type="entry name" value="TPR_12"/>
    <property type="match status" value="2"/>
</dbReference>
<dbReference type="AlphaFoldDB" id="A0A839F7W7"/>
<feature type="domain" description="Protein kinase" evidence="8">
    <location>
        <begin position="81"/>
        <end position="368"/>
    </location>
</feature>
<comment type="caution">
    <text evidence="9">The sequence shown here is derived from an EMBL/GenBank/DDBJ whole genome shotgun (WGS) entry which is preliminary data.</text>
</comment>
<dbReference type="PROSITE" id="PS00108">
    <property type="entry name" value="PROTEIN_KINASE_ST"/>
    <property type="match status" value="1"/>
</dbReference>
<keyword evidence="1 9" id="KW-0808">Transferase</keyword>
<dbReference type="EC" id="2.7.11.1" evidence="9"/>
<dbReference type="RefSeq" id="WP_182532656.1">
    <property type="nucleotide sequence ID" value="NZ_JACGXL010000007.1"/>
</dbReference>
<feature type="region of interest" description="Disordered" evidence="6">
    <location>
        <begin position="889"/>
        <end position="921"/>
    </location>
</feature>
<evidence type="ECO:0000256" key="1">
    <source>
        <dbReference type="ARBA" id="ARBA00022679"/>
    </source>
</evidence>
<dbReference type="EMBL" id="JACGXL010000007">
    <property type="protein sequence ID" value="MBA8889618.1"/>
    <property type="molecule type" value="Genomic_DNA"/>
</dbReference>
<dbReference type="PROSITE" id="PS50011">
    <property type="entry name" value="PROTEIN_KINASE_DOM"/>
    <property type="match status" value="1"/>
</dbReference>
<dbReference type="CDD" id="cd14014">
    <property type="entry name" value="STKc_PknB_like"/>
    <property type="match status" value="1"/>
</dbReference>
<keyword evidence="4 5" id="KW-0067">ATP-binding</keyword>
<dbReference type="Gene3D" id="1.25.40.10">
    <property type="entry name" value="Tetratricopeptide repeat domain"/>
    <property type="match status" value="3"/>
</dbReference>
<dbReference type="InterPro" id="IPR019734">
    <property type="entry name" value="TPR_rpt"/>
</dbReference>
<proteinExistence type="predicted"/>
<dbReference type="SUPFAM" id="SSF56112">
    <property type="entry name" value="Protein kinase-like (PK-like)"/>
    <property type="match status" value="1"/>
</dbReference>
<dbReference type="PROSITE" id="PS00107">
    <property type="entry name" value="PROTEIN_KINASE_ATP"/>
    <property type="match status" value="1"/>
</dbReference>
<organism evidence="9 10">
    <name type="scientific">Dokdonella fugitiva</name>
    <dbReference type="NCBI Taxonomy" id="328517"/>
    <lineage>
        <taxon>Bacteria</taxon>
        <taxon>Pseudomonadati</taxon>
        <taxon>Pseudomonadota</taxon>
        <taxon>Gammaproteobacteria</taxon>
        <taxon>Lysobacterales</taxon>
        <taxon>Rhodanobacteraceae</taxon>
        <taxon>Dokdonella</taxon>
    </lineage>
</organism>
<accession>A0A839F7W7</accession>
<dbReference type="InterPro" id="IPR017441">
    <property type="entry name" value="Protein_kinase_ATP_BS"/>
</dbReference>
<feature type="binding site" evidence="5">
    <location>
        <position position="112"/>
    </location>
    <ligand>
        <name>ATP</name>
        <dbReference type="ChEBI" id="CHEBI:30616"/>
    </ligand>
</feature>
<gene>
    <name evidence="9" type="ORF">FHW12_003864</name>
</gene>
<dbReference type="PANTHER" id="PTHR43289">
    <property type="entry name" value="MITOGEN-ACTIVATED PROTEIN KINASE KINASE KINASE 20-RELATED"/>
    <property type="match status" value="1"/>
</dbReference>
<evidence type="ECO:0000313" key="9">
    <source>
        <dbReference type="EMBL" id="MBA8889618.1"/>
    </source>
</evidence>
<keyword evidence="7" id="KW-1133">Transmembrane helix</keyword>
<evidence type="ECO:0000256" key="3">
    <source>
        <dbReference type="ARBA" id="ARBA00022777"/>
    </source>
</evidence>